<dbReference type="InterPro" id="IPR005247">
    <property type="entry name" value="YbhB_YbcL/LppC-like"/>
</dbReference>
<dbReference type="PANTHER" id="PTHR30289">
    <property type="entry name" value="UNCHARACTERIZED PROTEIN YBCL-RELATED"/>
    <property type="match status" value="1"/>
</dbReference>
<reference evidence="1 2" key="1">
    <citation type="journal article" date="2015" name="Int. J. Syst. Evol. Microbiol.">
        <title>Methanoculleus taiwanensis sp. nov., a methanogen isolated from deep marine sediment at the deformation front area near Taiwan.</title>
        <authorList>
            <person name="Weng C.Y."/>
            <person name="Chen S.C."/>
            <person name="Lai M.C."/>
            <person name="Wu S.Y."/>
            <person name="Lin S."/>
            <person name="Yang T.F."/>
            <person name="Chen P.C."/>
        </authorList>
    </citation>
    <scope>NUCLEOTIDE SEQUENCE [LARGE SCALE GENOMIC DNA]</scope>
    <source>
        <strain evidence="1 2">CYW4</strain>
    </source>
</reference>
<dbReference type="Proteomes" id="UP000290932">
    <property type="component" value="Unassembled WGS sequence"/>
</dbReference>
<sequence length="155" mass="16726">MAAAVEKLTVSLPSAEFRIWNTCDGADLSPELRIGHLKPEVRSIAVFALNPAEEGCSFTSWLAWNIDPLSLIPEGIPPQGVVTAPVNAVQGTNDYGTLGYRGPCPPRGETHRYHFKVYGLDASLNLPAGATKHELIEAMKGHVLQFGDTVAIYGR</sequence>
<dbReference type="InterPro" id="IPR036610">
    <property type="entry name" value="PEBP-like_sf"/>
</dbReference>
<comment type="caution">
    <text evidence="1">The sequence shown here is derived from an EMBL/GenBank/DDBJ whole genome shotgun (WGS) entry which is preliminary data.</text>
</comment>
<dbReference type="SUPFAM" id="SSF49777">
    <property type="entry name" value="PEBP-like"/>
    <property type="match status" value="1"/>
</dbReference>
<gene>
    <name evidence="1" type="ORF">ABH15_02320</name>
</gene>
<dbReference type="OrthoDB" id="28720at2157"/>
<dbReference type="EMBL" id="LHQS01000001">
    <property type="protein sequence ID" value="RXE56992.1"/>
    <property type="molecule type" value="Genomic_DNA"/>
</dbReference>
<dbReference type="AlphaFoldDB" id="A0A498H274"/>
<organism evidence="1 2">
    <name type="scientific">Methanoculleus taiwanensis</name>
    <dbReference type="NCBI Taxonomy" id="1550565"/>
    <lineage>
        <taxon>Archaea</taxon>
        <taxon>Methanobacteriati</taxon>
        <taxon>Methanobacteriota</taxon>
        <taxon>Stenosarchaea group</taxon>
        <taxon>Methanomicrobia</taxon>
        <taxon>Methanomicrobiales</taxon>
        <taxon>Methanomicrobiaceae</taxon>
        <taxon>Methanoculleus</taxon>
    </lineage>
</organism>
<dbReference type="CDD" id="cd00865">
    <property type="entry name" value="PEBP_bact_arch"/>
    <property type="match status" value="1"/>
</dbReference>
<name>A0A498H274_9EURY</name>
<dbReference type="Pfam" id="PF01161">
    <property type="entry name" value="PBP"/>
    <property type="match status" value="1"/>
</dbReference>
<keyword evidence="2" id="KW-1185">Reference proteome</keyword>
<dbReference type="Gene3D" id="3.90.280.10">
    <property type="entry name" value="PEBP-like"/>
    <property type="match status" value="1"/>
</dbReference>
<dbReference type="InterPro" id="IPR008914">
    <property type="entry name" value="PEBP"/>
</dbReference>
<evidence type="ECO:0000313" key="1">
    <source>
        <dbReference type="EMBL" id="RXE56992.1"/>
    </source>
</evidence>
<accession>A0A498H274</accession>
<protein>
    <submittedName>
        <fullName evidence="1">PEBP family protein</fullName>
    </submittedName>
</protein>
<dbReference type="PANTHER" id="PTHR30289:SF1">
    <property type="entry name" value="PEBP (PHOSPHATIDYLETHANOLAMINE-BINDING PROTEIN) FAMILY PROTEIN"/>
    <property type="match status" value="1"/>
</dbReference>
<dbReference type="NCBIfam" id="TIGR00481">
    <property type="entry name" value="YbhB/YbcL family Raf kinase inhibitor-like protein"/>
    <property type="match status" value="1"/>
</dbReference>
<evidence type="ECO:0000313" key="2">
    <source>
        <dbReference type="Proteomes" id="UP000290932"/>
    </source>
</evidence>
<dbReference type="RefSeq" id="WP_128692746.1">
    <property type="nucleotide sequence ID" value="NZ_LHQS01000001.1"/>
</dbReference>
<proteinExistence type="predicted"/>